<keyword evidence="11" id="KW-0963">Cytoplasm</keyword>
<evidence type="ECO:0000256" key="3">
    <source>
        <dbReference type="ARBA" id="ARBA00012154"/>
    </source>
</evidence>
<dbReference type="Pfam" id="PF01202">
    <property type="entry name" value="SKI"/>
    <property type="match status" value="1"/>
</dbReference>
<dbReference type="UniPathway" id="UPA00053">
    <property type="reaction ID" value="UER00088"/>
</dbReference>
<dbReference type="Gene3D" id="3.40.50.300">
    <property type="entry name" value="P-loop containing nucleotide triphosphate hydrolases"/>
    <property type="match status" value="1"/>
</dbReference>
<dbReference type="GO" id="GO:0009423">
    <property type="term" value="P:chorismate biosynthetic process"/>
    <property type="evidence" value="ECO:0007669"/>
    <property type="project" value="UniProtKB-UniRule"/>
</dbReference>
<comment type="subcellular location">
    <subcellularLocation>
        <location evidence="11">Cytoplasm</location>
    </subcellularLocation>
</comment>
<dbReference type="SUPFAM" id="SSF52540">
    <property type="entry name" value="P-loop containing nucleoside triphosphate hydrolases"/>
    <property type="match status" value="1"/>
</dbReference>
<feature type="binding site" evidence="11">
    <location>
        <position position="87"/>
    </location>
    <ligand>
        <name>substrate</name>
    </ligand>
</feature>
<comment type="function">
    <text evidence="11">Catalyzes the specific phosphorylation of the 3-hydroxyl group of shikimic acid using ATP as a cosubstrate.</text>
</comment>
<dbReference type="GO" id="GO:0005829">
    <property type="term" value="C:cytosol"/>
    <property type="evidence" value="ECO:0007669"/>
    <property type="project" value="TreeGrafter"/>
</dbReference>
<reference evidence="12 13" key="1">
    <citation type="submission" date="2013-01" db="EMBL/GenBank/DDBJ databases">
        <title>Whole genome shotgun sequence of Gordonia soli NBRC 108243.</title>
        <authorList>
            <person name="Isaki-Nakamura S."/>
            <person name="Hosoyama A."/>
            <person name="Tsuchikane K."/>
            <person name="Ando Y."/>
            <person name="Baba S."/>
            <person name="Ohji S."/>
            <person name="Hamada M."/>
            <person name="Tamura T."/>
            <person name="Yamazoe A."/>
            <person name="Yamazaki S."/>
            <person name="Fujita N."/>
        </authorList>
    </citation>
    <scope>NUCLEOTIDE SEQUENCE [LARGE SCALE GENOMIC DNA]</scope>
    <source>
        <strain evidence="12 13">NBRC 108243</strain>
    </source>
</reference>
<dbReference type="GO" id="GO:0008652">
    <property type="term" value="P:amino acid biosynthetic process"/>
    <property type="evidence" value="ECO:0007669"/>
    <property type="project" value="UniProtKB-KW"/>
</dbReference>
<comment type="subunit">
    <text evidence="11">Monomer.</text>
</comment>
<evidence type="ECO:0000256" key="11">
    <source>
        <dbReference type="HAMAP-Rule" id="MF_00109"/>
    </source>
</evidence>
<dbReference type="OrthoDB" id="9800332at2"/>
<dbReference type="PANTHER" id="PTHR21087">
    <property type="entry name" value="SHIKIMATE KINASE"/>
    <property type="match status" value="1"/>
</dbReference>
<keyword evidence="5 11" id="KW-0808">Transferase</keyword>
<dbReference type="RefSeq" id="WP_007621258.1">
    <property type="nucleotide sequence ID" value="NZ_BANX01000018.1"/>
</dbReference>
<dbReference type="STRING" id="1223545.GS4_18_00940"/>
<feature type="binding site" evidence="11">
    <location>
        <position position="23"/>
    </location>
    <ligand>
        <name>Mg(2+)</name>
        <dbReference type="ChEBI" id="CHEBI:18420"/>
    </ligand>
</feature>
<feature type="binding site" evidence="11">
    <location>
        <position position="123"/>
    </location>
    <ligand>
        <name>ATP</name>
        <dbReference type="ChEBI" id="CHEBI:30616"/>
    </ligand>
</feature>
<comment type="caution">
    <text evidence="11">Lacks conserved residue(s) required for the propagation of feature annotation.</text>
</comment>
<comment type="pathway">
    <text evidence="1 11">Metabolic intermediate biosynthesis; chorismate biosynthesis; chorismate from D-erythrose 4-phosphate and phosphoenolpyruvate: step 5/7.</text>
</comment>
<dbReference type="EC" id="2.7.1.71" evidence="3 11"/>
<dbReference type="InterPro" id="IPR031322">
    <property type="entry name" value="Shikimate/glucono_kinase"/>
</dbReference>
<sequence>MSPARAEARPVAIVVGFMGAGKSSVGRVVADLLGVDFRDSDLELETRAGRDIPEIFRTEGVDGFRSLERDVIVDAVTGFDGVVSLGGGAVTTTEVREVLRGLRVVYLRIDPRQGYARVQGTDRPLLAVDDPETRYRELHDERAALYEQVATITIDAGSGDADEVADAVIACLADELAAQRKV</sequence>
<evidence type="ECO:0000256" key="6">
    <source>
        <dbReference type="ARBA" id="ARBA00022741"/>
    </source>
</evidence>
<dbReference type="GO" id="GO:0004765">
    <property type="term" value="F:shikimate kinase activity"/>
    <property type="evidence" value="ECO:0007669"/>
    <property type="project" value="UniProtKB-UniRule"/>
</dbReference>
<evidence type="ECO:0000313" key="13">
    <source>
        <dbReference type="Proteomes" id="UP000011666"/>
    </source>
</evidence>
<organism evidence="12 13">
    <name type="scientific">Gordonia soli NBRC 108243</name>
    <dbReference type="NCBI Taxonomy" id="1223545"/>
    <lineage>
        <taxon>Bacteria</taxon>
        <taxon>Bacillati</taxon>
        <taxon>Actinomycetota</taxon>
        <taxon>Actinomycetes</taxon>
        <taxon>Mycobacteriales</taxon>
        <taxon>Gordoniaceae</taxon>
        <taxon>Gordonia</taxon>
    </lineage>
</organism>
<accession>M0QKK4</accession>
<evidence type="ECO:0000313" key="12">
    <source>
        <dbReference type="EMBL" id="GAC68806.1"/>
    </source>
</evidence>
<dbReference type="InterPro" id="IPR000623">
    <property type="entry name" value="Shikimate_kinase/TSH1"/>
</dbReference>
<dbReference type="InterPro" id="IPR023000">
    <property type="entry name" value="Shikimate_kinase_CS"/>
</dbReference>
<evidence type="ECO:0000256" key="4">
    <source>
        <dbReference type="ARBA" id="ARBA00022605"/>
    </source>
</evidence>
<keyword evidence="11" id="KW-0460">Magnesium</keyword>
<dbReference type="EMBL" id="BANX01000018">
    <property type="protein sequence ID" value="GAC68806.1"/>
    <property type="molecule type" value="Genomic_DNA"/>
</dbReference>
<dbReference type="InterPro" id="IPR027417">
    <property type="entry name" value="P-loop_NTPase"/>
</dbReference>
<keyword evidence="8 11" id="KW-0067">ATP-binding</keyword>
<feature type="binding site" evidence="11">
    <location>
        <position position="142"/>
    </location>
    <ligand>
        <name>substrate</name>
    </ligand>
</feature>
<evidence type="ECO:0000256" key="1">
    <source>
        <dbReference type="ARBA" id="ARBA00004842"/>
    </source>
</evidence>
<evidence type="ECO:0000256" key="2">
    <source>
        <dbReference type="ARBA" id="ARBA00006997"/>
    </source>
</evidence>
<dbReference type="HAMAP" id="MF_00109">
    <property type="entry name" value="Shikimate_kinase"/>
    <property type="match status" value="1"/>
</dbReference>
<feature type="binding site" evidence="11">
    <location>
        <begin position="19"/>
        <end position="24"/>
    </location>
    <ligand>
        <name>ATP</name>
        <dbReference type="ChEBI" id="CHEBI:30616"/>
    </ligand>
</feature>
<dbReference type="AlphaFoldDB" id="M0QKK4"/>
<name>M0QKK4_9ACTN</name>
<feature type="binding site" evidence="11">
    <location>
        <position position="65"/>
    </location>
    <ligand>
        <name>substrate</name>
    </ligand>
</feature>
<dbReference type="GO" id="GO:0000287">
    <property type="term" value="F:magnesium ion binding"/>
    <property type="evidence" value="ECO:0007669"/>
    <property type="project" value="UniProtKB-UniRule"/>
</dbReference>
<feature type="binding site" evidence="11">
    <location>
        <position position="41"/>
    </location>
    <ligand>
        <name>substrate</name>
    </ligand>
</feature>
<evidence type="ECO:0000256" key="7">
    <source>
        <dbReference type="ARBA" id="ARBA00022777"/>
    </source>
</evidence>
<dbReference type="GO" id="GO:0009073">
    <property type="term" value="P:aromatic amino acid family biosynthetic process"/>
    <property type="evidence" value="ECO:0007669"/>
    <property type="project" value="UniProtKB-KW"/>
</dbReference>
<dbReference type="Proteomes" id="UP000011666">
    <property type="component" value="Unassembled WGS sequence"/>
</dbReference>
<protein>
    <recommendedName>
        <fullName evidence="3 11">Shikimate kinase</fullName>
        <shortName evidence="11">SK</shortName>
        <ecNumber evidence="3 11">2.7.1.71</ecNumber>
    </recommendedName>
</protein>
<keyword evidence="9 11" id="KW-0057">Aromatic amino acid biosynthesis</keyword>
<evidence type="ECO:0000256" key="9">
    <source>
        <dbReference type="ARBA" id="ARBA00023141"/>
    </source>
</evidence>
<evidence type="ECO:0000256" key="5">
    <source>
        <dbReference type="ARBA" id="ARBA00022679"/>
    </source>
</evidence>
<evidence type="ECO:0000256" key="8">
    <source>
        <dbReference type="ARBA" id="ARBA00022840"/>
    </source>
</evidence>
<keyword evidence="11" id="KW-0479">Metal-binding</keyword>
<comment type="similarity">
    <text evidence="2 11">Belongs to the shikimate kinase family.</text>
</comment>
<dbReference type="PRINTS" id="PR01100">
    <property type="entry name" value="SHIKIMTKNASE"/>
</dbReference>
<keyword evidence="6 11" id="KW-0547">Nucleotide-binding</keyword>
<dbReference type="GO" id="GO:0005524">
    <property type="term" value="F:ATP binding"/>
    <property type="evidence" value="ECO:0007669"/>
    <property type="project" value="UniProtKB-UniRule"/>
</dbReference>
<comment type="cofactor">
    <cofactor evidence="11">
        <name>Mg(2+)</name>
        <dbReference type="ChEBI" id="CHEBI:18420"/>
    </cofactor>
    <text evidence="11">Binds 1 Mg(2+) ion per subunit.</text>
</comment>
<dbReference type="PANTHER" id="PTHR21087:SF16">
    <property type="entry name" value="SHIKIMATE KINASE 1, CHLOROPLASTIC"/>
    <property type="match status" value="1"/>
</dbReference>
<proteinExistence type="inferred from homology"/>
<evidence type="ECO:0000256" key="10">
    <source>
        <dbReference type="ARBA" id="ARBA00048567"/>
    </source>
</evidence>
<gene>
    <name evidence="11 12" type="primary">aroK</name>
    <name evidence="12" type="ORF">GS4_18_00940</name>
</gene>
<keyword evidence="7 11" id="KW-0418">Kinase</keyword>
<keyword evidence="13" id="KW-1185">Reference proteome</keyword>
<dbReference type="CDD" id="cd00464">
    <property type="entry name" value="SK"/>
    <property type="match status" value="1"/>
</dbReference>
<dbReference type="eggNOG" id="COG0703">
    <property type="taxonomic scope" value="Bacteria"/>
</dbReference>
<dbReference type="PROSITE" id="PS01128">
    <property type="entry name" value="SHIKIMATE_KINASE"/>
    <property type="match status" value="1"/>
</dbReference>
<keyword evidence="4 11" id="KW-0028">Amino-acid biosynthesis</keyword>
<comment type="catalytic activity">
    <reaction evidence="10 11">
        <text>shikimate + ATP = 3-phosphoshikimate + ADP + H(+)</text>
        <dbReference type="Rhea" id="RHEA:13121"/>
        <dbReference type="ChEBI" id="CHEBI:15378"/>
        <dbReference type="ChEBI" id="CHEBI:30616"/>
        <dbReference type="ChEBI" id="CHEBI:36208"/>
        <dbReference type="ChEBI" id="CHEBI:145989"/>
        <dbReference type="ChEBI" id="CHEBI:456216"/>
        <dbReference type="EC" id="2.7.1.71"/>
    </reaction>
</comment>
<comment type="caution">
    <text evidence="12">The sequence shown here is derived from an EMBL/GenBank/DDBJ whole genome shotgun (WGS) entry which is preliminary data.</text>
</comment>